<dbReference type="EMBL" id="BARS01044122">
    <property type="protein sequence ID" value="GAG32767.1"/>
    <property type="molecule type" value="Genomic_DNA"/>
</dbReference>
<organism evidence="1">
    <name type="scientific">marine sediment metagenome</name>
    <dbReference type="NCBI Taxonomy" id="412755"/>
    <lineage>
        <taxon>unclassified sequences</taxon>
        <taxon>metagenomes</taxon>
        <taxon>ecological metagenomes</taxon>
    </lineage>
</organism>
<protein>
    <submittedName>
        <fullName evidence="1">Uncharacterized protein</fullName>
    </submittedName>
</protein>
<dbReference type="AlphaFoldDB" id="X0XBF2"/>
<accession>X0XBF2</accession>
<gene>
    <name evidence="1" type="ORF">S01H1_66711</name>
</gene>
<name>X0XBF2_9ZZZZ</name>
<reference evidence="1" key="1">
    <citation type="journal article" date="2014" name="Front. Microbiol.">
        <title>High frequency of phylogenetically diverse reductive dehalogenase-homologous genes in deep subseafloor sedimentary metagenomes.</title>
        <authorList>
            <person name="Kawai M."/>
            <person name="Futagami T."/>
            <person name="Toyoda A."/>
            <person name="Takaki Y."/>
            <person name="Nishi S."/>
            <person name="Hori S."/>
            <person name="Arai W."/>
            <person name="Tsubouchi T."/>
            <person name="Morono Y."/>
            <person name="Uchiyama I."/>
            <person name="Ito T."/>
            <person name="Fujiyama A."/>
            <person name="Inagaki F."/>
            <person name="Takami H."/>
        </authorList>
    </citation>
    <scope>NUCLEOTIDE SEQUENCE</scope>
    <source>
        <strain evidence="1">Expedition CK06-06</strain>
    </source>
</reference>
<sequence>PNGHIFPELVFDTSEVNAGLAAGDQVLIYLK</sequence>
<comment type="caution">
    <text evidence="1">The sequence shown here is derived from an EMBL/GenBank/DDBJ whole genome shotgun (WGS) entry which is preliminary data.</text>
</comment>
<proteinExistence type="predicted"/>
<evidence type="ECO:0000313" key="1">
    <source>
        <dbReference type="EMBL" id="GAG32767.1"/>
    </source>
</evidence>
<feature type="non-terminal residue" evidence="1">
    <location>
        <position position="1"/>
    </location>
</feature>